<dbReference type="InterPro" id="IPR004175">
    <property type="entry name" value="RNA_CPDase"/>
</dbReference>
<evidence type="ECO:0000313" key="4">
    <source>
        <dbReference type="Proteomes" id="UP000777784"/>
    </source>
</evidence>
<dbReference type="Pfam" id="PF13563">
    <property type="entry name" value="2_5_RNA_ligase2"/>
    <property type="match status" value="1"/>
</dbReference>
<protein>
    <recommendedName>
        <fullName evidence="2">RNA 2',3'-cyclic phosphodiesterase</fullName>
        <shortName evidence="2">RNA 2',3'-CPDase</shortName>
        <ecNumber evidence="2">3.1.4.58</ecNumber>
    </recommendedName>
</protein>
<dbReference type="AlphaFoldDB" id="A0A948RTY2"/>
<gene>
    <name evidence="3" type="primary">thpR</name>
    <name evidence="3" type="ORF">KJ970_01890</name>
</gene>
<dbReference type="PANTHER" id="PTHR35561:SF1">
    <property type="entry name" value="RNA 2',3'-CYCLIC PHOSPHODIESTERASE"/>
    <property type="match status" value="1"/>
</dbReference>
<evidence type="ECO:0000256" key="2">
    <source>
        <dbReference type="HAMAP-Rule" id="MF_01940"/>
    </source>
</evidence>
<dbReference type="GO" id="GO:0004113">
    <property type="term" value="F:2',3'-cyclic-nucleotide 3'-phosphodiesterase activity"/>
    <property type="evidence" value="ECO:0007669"/>
    <property type="project" value="InterPro"/>
</dbReference>
<dbReference type="SUPFAM" id="SSF55144">
    <property type="entry name" value="LigT-like"/>
    <property type="match status" value="1"/>
</dbReference>
<comment type="catalytic activity">
    <reaction evidence="2">
        <text>a 3'-end 2',3'-cyclophospho-ribonucleotide-RNA + H2O = a 3'-end 2'-phospho-ribonucleotide-RNA + H(+)</text>
        <dbReference type="Rhea" id="RHEA:11828"/>
        <dbReference type="Rhea" id="RHEA-COMP:10464"/>
        <dbReference type="Rhea" id="RHEA-COMP:17353"/>
        <dbReference type="ChEBI" id="CHEBI:15377"/>
        <dbReference type="ChEBI" id="CHEBI:15378"/>
        <dbReference type="ChEBI" id="CHEBI:83064"/>
        <dbReference type="ChEBI" id="CHEBI:173113"/>
        <dbReference type="EC" id="3.1.4.58"/>
    </reaction>
</comment>
<dbReference type="Gene3D" id="3.90.1140.10">
    <property type="entry name" value="Cyclic phosphodiesterase"/>
    <property type="match status" value="1"/>
</dbReference>
<reference evidence="3" key="1">
    <citation type="submission" date="2021-05" db="EMBL/GenBank/DDBJ databases">
        <title>Energy efficiency and biological interactions define the core microbiome of deep oligotrophic groundwater.</title>
        <authorList>
            <person name="Mehrshad M."/>
            <person name="Lopez-Fernandez M."/>
            <person name="Bell E."/>
            <person name="Bernier-Latmani R."/>
            <person name="Bertilsson S."/>
            <person name="Dopson M."/>
        </authorList>
    </citation>
    <scope>NUCLEOTIDE SEQUENCE</scope>
    <source>
        <strain evidence="3">Modern_marine.mb.64</strain>
    </source>
</reference>
<comment type="function">
    <text evidence="2">Hydrolyzes RNA 2',3'-cyclic phosphodiester to an RNA 2'-phosphomonoester.</text>
</comment>
<dbReference type="GO" id="GO:0008664">
    <property type="term" value="F:RNA 2',3'-cyclic 3'-phosphodiesterase activity"/>
    <property type="evidence" value="ECO:0007669"/>
    <property type="project" value="UniProtKB-EC"/>
</dbReference>
<dbReference type="InterPro" id="IPR009097">
    <property type="entry name" value="Cyclic_Pdiesterase"/>
</dbReference>
<dbReference type="Proteomes" id="UP000777784">
    <property type="component" value="Unassembled WGS sequence"/>
</dbReference>
<evidence type="ECO:0000256" key="1">
    <source>
        <dbReference type="ARBA" id="ARBA00022801"/>
    </source>
</evidence>
<dbReference type="PANTHER" id="PTHR35561">
    <property type="entry name" value="RNA 2',3'-CYCLIC PHOSPHODIESTERASE"/>
    <property type="match status" value="1"/>
</dbReference>
<keyword evidence="1 2" id="KW-0378">Hydrolase</keyword>
<proteinExistence type="inferred from homology"/>
<organism evidence="3 4">
    <name type="scientific">Eiseniibacteriota bacterium</name>
    <dbReference type="NCBI Taxonomy" id="2212470"/>
    <lineage>
        <taxon>Bacteria</taxon>
        <taxon>Candidatus Eiseniibacteriota</taxon>
    </lineage>
</organism>
<dbReference type="NCBIfam" id="TIGR02258">
    <property type="entry name" value="2_5_ligase"/>
    <property type="match status" value="1"/>
</dbReference>
<evidence type="ECO:0000313" key="3">
    <source>
        <dbReference type="EMBL" id="MBU2689654.1"/>
    </source>
</evidence>
<accession>A0A948RTY2</accession>
<dbReference type="HAMAP" id="MF_01940">
    <property type="entry name" value="RNA_CPDase"/>
    <property type="match status" value="1"/>
</dbReference>
<comment type="similarity">
    <text evidence="2">Belongs to the 2H phosphoesterase superfamily. ThpR family.</text>
</comment>
<feature type="active site" description="Proton donor" evidence="2">
    <location>
        <position position="50"/>
    </location>
</feature>
<comment type="caution">
    <text evidence="3">The sequence shown here is derived from an EMBL/GenBank/DDBJ whole genome shotgun (WGS) entry which is preliminary data.</text>
</comment>
<dbReference type="EMBL" id="JAHJDP010000012">
    <property type="protein sequence ID" value="MBU2689654.1"/>
    <property type="molecule type" value="Genomic_DNA"/>
</dbReference>
<sequence>MEDKGERITRCFLALTFSKEDLAYPTALSSQMMEKLGRGCVKWVAPENLHLTIYFFGGLNKGRLMQARRAIERLAGAWDAVPVSWGGLGAFPSSRKAQVIWVGLNDLENRLTPLIDDTQARLRDFGFGPPDKPFRAHLTLGRVRRGEKLDGAALEGSQGGLTPAPGPFMIRSMQLFRSILRPQGPLYTTLVEAPSRGNEPPDEGE</sequence>
<feature type="short sequence motif" description="HXTX 2" evidence="2">
    <location>
        <begin position="137"/>
        <end position="140"/>
    </location>
</feature>
<name>A0A948RTY2_UNCEI</name>
<feature type="active site" description="Proton acceptor" evidence="2">
    <location>
        <position position="137"/>
    </location>
</feature>
<feature type="short sequence motif" description="HXTX 1" evidence="2">
    <location>
        <begin position="50"/>
        <end position="53"/>
    </location>
</feature>
<dbReference type="EC" id="3.1.4.58" evidence="2"/>